<dbReference type="InterPro" id="IPR035965">
    <property type="entry name" value="PAS-like_dom_sf"/>
</dbReference>
<dbReference type="InterPro" id="IPR035919">
    <property type="entry name" value="EAL_sf"/>
</dbReference>
<evidence type="ECO:0000259" key="6">
    <source>
        <dbReference type="PROSITE" id="PS50887"/>
    </source>
</evidence>
<dbReference type="PROSITE" id="PS50113">
    <property type="entry name" value="PAC"/>
    <property type="match status" value="1"/>
</dbReference>
<dbReference type="SMART" id="SM00267">
    <property type="entry name" value="GGDEF"/>
    <property type="match status" value="1"/>
</dbReference>
<dbReference type="InterPro" id="IPR043128">
    <property type="entry name" value="Rev_trsase/Diguanyl_cyclase"/>
</dbReference>
<dbReference type="SMART" id="SM00091">
    <property type="entry name" value="PAS"/>
    <property type="match status" value="1"/>
</dbReference>
<dbReference type="FunFam" id="3.20.20.450:FF:000001">
    <property type="entry name" value="Cyclic di-GMP phosphodiesterase yahA"/>
    <property type="match status" value="1"/>
</dbReference>
<dbReference type="PROSITE" id="PS50883">
    <property type="entry name" value="EAL"/>
    <property type="match status" value="1"/>
</dbReference>
<evidence type="ECO:0000313" key="8">
    <source>
        <dbReference type="EMBL" id="SIQ88510.1"/>
    </source>
</evidence>
<gene>
    <name evidence="7" type="ORF">PT85_10490</name>
    <name evidence="8" type="ORF">SAMN05421672_11154</name>
</gene>
<dbReference type="CDD" id="cd01949">
    <property type="entry name" value="GGDEF"/>
    <property type="match status" value="1"/>
</dbReference>
<dbReference type="EMBL" id="JTAK01000004">
    <property type="protein sequence ID" value="KHO64615.1"/>
    <property type="molecule type" value="Genomic_DNA"/>
</dbReference>
<dbReference type="InterPro" id="IPR013767">
    <property type="entry name" value="PAS_fold"/>
</dbReference>
<dbReference type="Gene3D" id="3.30.70.270">
    <property type="match status" value="1"/>
</dbReference>
<dbReference type="PANTHER" id="PTHR44757:SF2">
    <property type="entry name" value="BIOFILM ARCHITECTURE MAINTENANCE PROTEIN MBAA"/>
    <property type="match status" value="1"/>
</dbReference>
<evidence type="ECO:0000256" key="1">
    <source>
        <dbReference type="ARBA" id="ARBA00012282"/>
    </source>
</evidence>
<dbReference type="Pfam" id="PF00989">
    <property type="entry name" value="PAS"/>
    <property type="match status" value="1"/>
</dbReference>
<dbReference type="CDD" id="cd01948">
    <property type="entry name" value="EAL"/>
    <property type="match status" value="1"/>
</dbReference>
<evidence type="ECO:0000259" key="5">
    <source>
        <dbReference type="PROSITE" id="PS50883"/>
    </source>
</evidence>
<reference evidence="8 10" key="2">
    <citation type="submission" date="2017-01" db="EMBL/GenBank/DDBJ databases">
        <authorList>
            <person name="Mah S.A."/>
            <person name="Swanson W.J."/>
            <person name="Moy G.W."/>
            <person name="Vacquier V.D."/>
        </authorList>
    </citation>
    <scope>NUCLEOTIDE SEQUENCE [LARGE SCALE GENOMIC DNA]</scope>
    <source>
        <strain evidence="8 10">ATCC 29606</strain>
    </source>
</reference>
<sequence>MDPMDLTSSLPALSRLGLWRFTRLNDAGWTLDGCEPGPGADAHPLLRLFGNAAFGALLDATRREQLHQQVRQQLAERGHYQVQHRLATAHGDISLLEFGEPADDQAQRLHGYLLPLDAVAADLTDTAELCRSALEQSAEAFLLVDINGRVVFSNPRFEAITQYSPSELQGRSLDEFPALASLPELVRTALRQKPDNDSWQIEFRSQRKSLEPYWGHMWVSRVRNAEGQTTHLLGLCEDVTLNKLNYQRQTQQTLRDSLSGLGNRPYFIGRLEQRLAETPDAPFSLLLMDIDNFKRINDNLGHETGDKVLTSLSRRLRNALGPKTCLARFASNEFAALLDASDLQDAEEVAQQLLHLLSRPLFVANQLINVTASIGLVRSPEHAKHAQTLMQYAGLALHKAKTSGKNRWQAFTPALDAEAHRRQFIEHNLRHAIERNELLLYYQPKLCLKTDRLTGLEALLRWQHPTEGMFPPDAFIGLAEETGLIVPIGKWVVREACRMLHRLDAAGMGEVRIAINLSPRQFHDTELVNALRDILVQEKVEASRLELELTESLLLDASQANHQQLHQLKALGFTLAMDDFGTGYSSLSYLKKFPLDTIKIDRSFVKDIPANQDDMEITAAVIAMAHKLRLRVVAEGIETQEQLSFLRRQRCDTGQGYLFDRPIDGRELLERLRSYTVNA</sequence>
<evidence type="ECO:0000313" key="10">
    <source>
        <dbReference type="Proteomes" id="UP000186079"/>
    </source>
</evidence>
<feature type="domain" description="EAL" evidence="5">
    <location>
        <begin position="422"/>
        <end position="676"/>
    </location>
</feature>
<dbReference type="GO" id="GO:0006355">
    <property type="term" value="P:regulation of DNA-templated transcription"/>
    <property type="evidence" value="ECO:0007669"/>
    <property type="project" value="InterPro"/>
</dbReference>
<dbReference type="EC" id="3.1.4.52" evidence="1"/>
<dbReference type="SUPFAM" id="SSF55785">
    <property type="entry name" value="PYP-like sensor domain (PAS domain)"/>
    <property type="match status" value="1"/>
</dbReference>
<dbReference type="NCBIfam" id="TIGR00254">
    <property type="entry name" value="GGDEF"/>
    <property type="match status" value="1"/>
</dbReference>
<feature type="domain" description="PAS" evidence="3">
    <location>
        <begin position="126"/>
        <end position="173"/>
    </location>
</feature>
<dbReference type="InterPro" id="IPR000014">
    <property type="entry name" value="PAS"/>
</dbReference>
<dbReference type="PANTHER" id="PTHR44757">
    <property type="entry name" value="DIGUANYLATE CYCLASE DGCP"/>
    <property type="match status" value="1"/>
</dbReference>
<dbReference type="SUPFAM" id="SSF141868">
    <property type="entry name" value="EAL domain-like"/>
    <property type="match status" value="1"/>
</dbReference>
<dbReference type="SMART" id="SM00052">
    <property type="entry name" value="EAL"/>
    <property type="match status" value="1"/>
</dbReference>
<dbReference type="PROSITE" id="PS50112">
    <property type="entry name" value="PAS"/>
    <property type="match status" value="1"/>
</dbReference>
<keyword evidence="9" id="KW-1185">Reference proteome</keyword>
<proteinExistence type="predicted"/>
<dbReference type="Gene3D" id="3.20.20.450">
    <property type="entry name" value="EAL domain"/>
    <property type="match status" value="1"/>
</dbReference>
<dbReference type="Proteomes" id="UP000186079">
    <property type="component" value="Unassembled WGS sequence"/>
</dbReference>
<protein>
    <recommendedName>
        <fullName evidence="1">cyclic-guanylate-specific phosphodiesterase</fullName>
        <ecNumber evidence="1">3.1.4.52</ecNumber>
    </recommendedName>
</protein>
<feature type="domain" description="GGDEF" evidence="6">
    <location>
        <begin position="281"/>
        <end position="413"/>
    </location>
</feature>
<reference evidence="7 9" key="1">
    <citation type="submission" date="2014-11" db="EMBL/GenBank/DDBJ databases">
        <title>Genome sequence of Pseudomonas tuomuerensis JCM 14085.</title>
        <authorList>
            <person name="Shin S.-K."/>
            <person name="Yi H."/>
        </authorList>
    </citation>
    <scope>NUCLEOTIDE SEQUENCE [LARGE SCALE GENOMIC DNA]</scope>
    <source>
        <strain evidence="7 9">JCM 14085</strain>
    </source>
</reference>
<dbReference type="Gene3D" id="3.30.450.20">
    <property type="entry name" value="PAS domain"/>
    <property type="match status" value="1"/>
</dbReference>
<evidence type="ECO:0000256" key="2">
    <source>
        <dbReference type="ARBA" id="ARBA00022636"/>
    </source>
</evidence>
<dbReference type="SUPFAM" id="SSF55073">
    <property type="entry name" value="Nucleotide cyclase"/>
    <property type="match status" value="1"/>
</dbReference>
<keyword evidence="2" id="KW-0973">c-di-GMP</keyword>
<dbReference type="InterPro" id="IPR052155">
    <property type="entry name" value="Biofilm_reg_signaling"/>
</dbReference>
<dbReference type="InterPro" id="IPR001633">
    <property type="entry name" value="EAL_dom"/>
</dbReference>
<dbReference type="Proteomes" id="UP000030980">
    <property type="component" value="Unassembled WGS sequence"/>
</dbReference>
<feature type="domain" description="PAC" evidence="4">
    <location>
        <begin position="199"/>
        <end position="251"/>
    </location>
</feature>
<dbReference type="InterPro" id="IPR000700">
    <property type="entry name" value="PAS-assoc_C"/>
</dbReference>
<evidence type="ECO:0000259" key="4">
    <source>
        <dbReference type="PROSITE" id="PS50113"/>
    </source>
</evidence>
<dbReference type="CDD" id="cd00130">
    <property type="entry name" value="PAS"/>
    <property type="match status" value="1"/>
</dbReference>
<name>A0A0B3BPS9_9PSED</name>
<dbReference type="Pfam" id="PF00990">
    <property type="entry name" value="GGDEF"/>
    <property type="match status" value="1"/>
</dbReference>
<organism evidence="7 9">
    <name type="scientific">Pseudomonas flexibilis</name>
    <dbReference type="NCBI Taxonomy" id="706570"/>
    <lineage>
        <taxon>Bacteria</taxon>
        <taxon>Pseudomonadati</taxon>
        <taxon>Pseudomonadota</taxon>
        <taxon>Gammaproteobacteria</taxon>
        <taxon>Pseudomonadales</taxon>
        <taxon>Pseudomonadaceae</taxon>
        <taxon>Pseudomonas</taxon>
    </lineage>
</organism>
<dbReference type="GO" id="GO:0071111">
    <property type="term" value="F:cyclic-guanylate-specific phosphodiesterase activity"/>
    <property type="evidence" value="ECO:0007669"/>
    <property type="project" value="UniProtKB-EC"/>
</dbReference>
<dbReference type="InterPro" id="IPR000160">
    <property type="entry name" value="GGDEF_dom"/>
</dbReference>
<dbReference type="OrthoDB" id="9804951at2"/>
<dbReference type="STRING" id="706570.PT85_10490"/>
<evidence type="ECO:0000259" key="3">
    <source>
        <dbReference type="PROSITE" id="PS50112"/>
    </source>
</evidence>
<dbReference type="InterPro" id="IPR029787">
    <property type="entry name" value="Nucleotide_cyclase"/>
</dbReference>
<dbReference type="AlphaFoldDB" id="A0A0B3BPS9"/>
<evidence type="ECO:0000313" key="7">
    <source>
        <dbReference type="EMBL" id="KHO64615.1"/>
    </source>
</evidence>
<dbReference type="NCBIfam" id="TIGR00229">
    <property type="entry name" value="sensory_box"/>
    <property type="match status" value="1"/>
</dbReference>
<dbReference type="RefSeq" id="WP_039559230.1">
    <property type="nucleotide sequence ID" value="NZ_FMUP01000002.1"/>
</dbReference>
<evidence type="ECO:0000313" key="9">
    <source>
        <dbReference type="Proteomes" id="UP000030980"/>
    </source>
</evidence>
<accession>A0A0B3BPS9</accession>
<dbReference type="EMBL" id="FTMC01000011">
    <property type="protein sequence ID" value="SIQ88510.1"/>
    <property type="molecule type" value="Genomic_DNA"/>
</dbReference>
<dbReference type="PROSITE" id="PS50887">
    <property type="entry name" value="GGDEF"/>
    <property type="match status" value="1"/>
</dbReference>
<dbReference type="Pfam" id="PF00563">
    <property type="entry name" value="EAL"/>
    <property type="match status" value="1"/>
</dbReference>